<dbReference type="PANTHER" id="PTHR32093">
    <property type="entry name" value="LEUCINE-RICH REPEAT EXTENSIN-LIKE PROTEIN 3-RELATED"/>
    <property type="match status" value="1"/>
</dbReference>
<accession>A0AAD8NQB1</accession>
<evidence type="ECO:0000256" key="3">
    <source>
        <dbReference type="ARBA" id="ARBA00022729"/>
    </source>
</evidence>
<evidence type="ECO:0000256" key="6">
    <source>
        <dbReference type="SAM" id="SignalP"/>
    </source>
</evidence>
<dbReference type="PANTHER" id="PTHR32093:SF131">
    <property type="entry name" value="LEUCINE-RICH REPEAT-CONTAINING N-TERMINAL PLANT-TYPE DOMAIN-CONTAINING PROTEIN"/>
    <property type="match status" value="1"/>
</dbReference>
<dbReference type="Gene3D" id="3.80.10.10">
    <property type="entry name" value="Ribonuclease Inhibitor"/>
    <property type="match status" value="1"/>
</dbReference>
<dbReference type="EMBL" id="JAUHHV010000007">
    <property type="protein sequence ID" value="KAK1417514.1"/>
    <property type="molecule type" value="Genomic_DNA"/>
</dbReference>
<feature type="region of interest" description="Disordered" evidence="5">
    <location>
        <begin position="36"/>
        <end position="121"/>
    </location>
</feature>
<name>A0AAD8NQB1_TARER</name>
<dbReference type="InterPro" id="IPR051582">
    <property type="entry name" value="LRR_extensin-like_regulator"/>
</dbReference>
<evidence type="ECO:0000313" key="8">
    <source>
        <dbReference type="Proteomes" id="UP001229421"/>
    </source>
</evidence>
<dbReference type="Proteomes" id="UP001229421">
    <property type="component" value="Unassembled WGS sequence"/>
</dbReference>
<dbReference type="InterPro" id="IPR032675">
    <property type="entry name" value="LRR_dom_sf"/>
</dbReference>
<dbReference type="PRINTS" id="PR01217">
    <property type="entry name" value="PRICHEXTENSN"/>
</dbReference>
<comment type="subcellular location">
    <subcellularLocation>
        <location evidence="1">Secreted</location>
    </subcellularLocation>
</comment>
<evidence type="ECO:0000256" key="5">
    <source>
        <dbReference type="SAM" id="MobiDB-lite"/>
    </source>
</evidence>
<keyword evidence="4" id="KW-0677">Repeat</keyword>
<protein>
    <submittedName>
        <fullName evidence="7">Uncharacterized protein</fullName>
    </submittedName>
</protein>
<gene>
    <name evidence="7" type="ORF">QVD17_26643</name>
</gene>
<dbReference type="SUPFAM" id="SSF52058">
    <property type="entry name" value="L domain-like"/>
    <property type="match status" value="1"/>
</dbReference>
<dbReference type="GO" id="GO:0005576">
    <property type="term" value="C:extracellular region"/>
    <property type="evidence" value="ECO:0007669"/>
    <property type="project" value="UniProtKB-SubCell"/>
</dbReference>
<feature type="signal peptide" evidence="6">
    <location>
        <begin position="1"/>
        <end position="23"/>
    </location>
</feature>
<dbReference type="AlphaFoldDB" id="A0AAD8NQB1"/>
<feature type="compositionally biased region" description="Basic residues" evidence="5">
    <location>
        <begin position="103"/>
        <end position="114"/>
    </location>
</feature>
<evidence type="ECO:0000313" key="7">
    <source>
        <dbReference type="EMBL" id="KAK1417514.1"/>
    </source>
</evidence>
<comment type="caution">
    <text evidence="7">The sequence shown here is derived from an EMBL/GenBank/DDBJ whole genome shotgun (WGS) entry which is preliminary data.</text>
</comment>
<evidence type="ECO:0000256" key="4">
    <source>
        <dbReference type="ARBA" id="ARBA00022737"/>
    </source>
</evidence>
<evidence type="ECO:0000256" key="2">
    <source>
        <dbReference type="ARBA" id="ARBA00022525"/>
    </source>
</evidence>
<feature type="compositionally biased region" description="Pro residues" evidence="5">
    <location>
        <begin position="43"/>
        <end position="102"/>
    </location>
</feature>
<keyword evidence="8" id="KW-1185">Reference proteome</keyword>
<proteinExistence type="predicted"/>
<sequence>MGSHITLFLILFITITHFFTINAELITHREALEIIIGGGDADPPSPPPESEDCPPPPPPPCPPPSIPPSPPLPPPSVPSPSPPPPSPSPPPRPPPSPQPPKKSPPKKSPPKKPPRPPSPSFGGFVSPRIALVFPVIQAFKKKITSDPFKITDTWNGKDVCAYKGFNCDTVPDFKQIALSGVKFNNYNFGGPNLTLTDFITGLPDIVYFHANSNNFTGTIPTAINKLRYFFELDLSNNKFAGNFPLQVLQATKLQFLDLRFNTFAGVVPPQVFFLDLDLLFINNNNFIQKLPDNLGSTTALYLTFANNKFIGGIPPSIGNAADTLLEVLFLNNMLSGCLPFEIGKLKKATVFDVGFNQLTGPIPHSFQCLKKMELLNLAGNKFYGVVPEAVCSIPSLKNFTLSFNYFTQVGPKCRKLIERKVLDVKMNCIIDLKDQREPKDCANFFSKSHTCPDEKSLNIVPCRPGGSATELVSSNVEWTAPTPALASAPVLAPGPALAPGRGSYGALSPH</sequence>
<keyword evidence="3 6" id="KW-0732">Signal</keyword>
<keyword evidence="2" id="KW-0964">Secreted</keyword>
<organism evidence="7 8">
    <name type="scientific">Tagetes erecta</name>
    <name type="common">African marigold</name>
    <dbReference type="NCBI Taxonomy" id="13708"/>
    <lineage>
        <taxon>Eukaryota</taxon>
        <taxon>Viridiplantae</taxon>
        <taxon>Streptophyta</taxon>
        <taxon>Embryophyta</taxon>
        <taxon>Tracheophyta</taxon>
        <taxon>Spermatophyta</taxon>
        <taxon>Magnoliopsida</taxon>
        <taxon>eudicotyledons</taxon>
        <taxon>Gunneridae</taxon>
        <taxon>Pentapetalae</taxon>
        <taxon>asterids</taxon>
        <taxon>campanulids</taxon>
        <taxon>Asterales</taxon>
        <taxon>Asteraceae</taxon>
        <taxon>Asteroideae</taxon>
        <taxon>Heliantheae alliance</taxon>
        <taxon>Tageteae</taxon>
        <taxon>Tagetes</taxon>
    </lineage>
</organism>
<feature type="chain" id="PRO_5042224277" evidence="6">
    <location>
        <begin position="24"/>
        <end position="510"/>
    </location>
</feature>
<reference evidence="7" key="1">
    <citation type="journal article" date="2023" name="bioRxiv">
        <title>Improved chromosome-level genome assembly for marigold (Tagetes erecta).</title>
        <authorList>
            <person name="Jiang F."/>
            <person name="Yuan L."/>
            <person name="Wang S."/>
            <person name="Wang H."/>
            <person name="Xu D."/>
            <person name="Wang A."/>
            <person name="Fan W."/>
        </authorList>
    </citation>
    <scope>NUCLEOTIDE SEQUENCE</scope>
    <source>
        <strain evidence="7">WSJ</strain>
        <tissue evidence="7">Leaf</tissue>
    </source>
</reference>
<evidence type="ECO:0000256" key="1">
    <source>
        <dbReference type="ARBA" id="ARBA00004613"/>
    </source>
</evidence>